<dbReference type="PROSITE" id="PS52050">
    <property type="entry name" value="WYL"/>
    <property type="match status" value="1"/>
</dbReference>
<dbReference type="Pfam" id="PF19187">
    <property type="entry name" value="HTH_PafC"/>
    <property type="match status" value="1"/>
</dbReference>
<gene>
    <name evidence="4" type="ORF">UFOPK1698_00089</name>
</gene>
<dbReference type="PIRSF" id="PIRSF016838">
    <property type="entry name" value="PafC"/>
    <property type="match status" value="1"/>
</dbReference>
<dbReference type="InterPro" id="IPR043839">
    <property type="entry name" value="PafC_HTH"/>
</dbReference>
<sequence length="324" mass="36588">MGKELSAPLLRTARLLDLVPYLHANQGISIKELSVEFGVTQTQIQSDLTTLWMCGLPGYTPLELIDLEFESGYVTIRNASTLAKPRKISFDEGLALLLGLQLLTERIPSDRLDLREDIDVLSERLSHNLGVPKTLRISSEIDPEISQQLINALKSSSDVEISYHSLYSDKVSTRRISPQIMYEEDERSYVQAHCHLSNSLRIFRIDRILSCLVTDKVDVGEHEIDTTNLIELTPSQETEKNQISYEIRVISATRDIAERFGIQSVLKEQGNQAAQLVQLQSFSEEWVERAVLATGADIELTGPADIRKEVYNRAKSLLKRYTSK</sequence>
<dbReference type="InterPro" id="IPR057727">
    <property type="entry name" value="WCX_dom"/>
</dbReference>
<evidence type="ECO:0000259" key="1">
    <source>
        <dbReference type="Pfam" id="PF13280"/>
    </source>
</evidence>
<dbReference type="PANTHER" id="PTHR34580">
    <property type="match status" value="1"/>
</dbReference>
<dbReference type="EMBL" id="CAEZTP010000003">
    <property type="protein sequence ID" value="CAB4563743.1"/>
    <property type="molecule type" value="Genomic_DNA"/>
</dbReference>
<feature type="domain" description="WCX" evidence="3">
    <location>
        <begin position="254"/>
        <end position="318"/>
    </location>
</feature>
<dbReference type="Pfam" id="PF13280">
    <property type="entry name" value="WYL"/>
    <property type="match status" value="1"/>
</dbReference>
<protein>
    <submittedName>
        <fullName evidence="4">Unannotated protein</fullName>
    </submittedName>
</protein>
<reference evidence="4" key="1">
    <citation type="submission" date="2020-05" db="EMBL/GenBank/DDBJ databases">
        <authorList>
            <person name="Chiriac C."/>
            <person name="Salcher M."/>
            <person name="Ghai R."/>
            <person name="Kavagutti S V."/>
        </authorList>
    </citation>
    <scope>NUCLEOTIDE SEQUENCE</scope>
</reference>
<dbReference type="InterPro" id="IPR026881">
    <property type="entry name" value="WYL_dom"/>
</dbReference>
<dbReference type="PANTHER" id="PTHR34580:SF1">
    <property type="entry name" value="PROTEIN PAFC"/>
    <property type="match status" value="1"/>
</dbReference>
<evidence type="ECO:0000259" key="2">
    <source>
        <dbReference type="Pfam" id="PF19187"/>
    </source>
</evidence>
<feature type="domain" description="WYL" evidence="1">
    <location>
        <begin position="146"/>
        <end position="210"/>
    </location>
</feature>
<proteinExistence type="predicted"/>
<dbReference type="InterPro" id="IPR051534">
    <property type="entry name" value="CBASS_pafABC_assoc_protein"/>
</dbReference>
<organism evidence="4">
    <name type="scientific">freshwater metagenome</name>
    <dbReference type="NCBI Taxonomy" id="449393"/>
    <lineage>
        <taxon>unclassified sequences</taxon>
        <taxon>metagenomes</taxon>
        <taxon>ecological metagenomes</taxon>
    </lineage>
</organism>
<evidence type="ECO:0000313" key="4">
    <source>
        <dbReference type="EMBL" id="CAB4563743.1"/>
    </source>
</evidence>
<evidence type="ECO:0000259" key="3">
    <source>
        <dbReference type="Pfam" id="PF25583"/>
    </source>
</evidence>
<name>A0A6J6DNM6_9ZZZZ</name>
<dbReference type="Pfam" id="PF25583">
    <property type="entry name" value="WCX"/>
    <property type="match status" value="1"/>
</dbReference>
<dbReference type="InterPro" id="IPR028349">
    <property type="entry name" value="PafC-like"/>
</dbReference>
<accession>A0A6J6DNM6</accession>
<dbReference type="AlphaFoldDB" id="A0A6J6DNM6"/>
<feature type="domain" description="PafC HTH" evidence="2">
    <location>
        <begin position="13"/>
        <end position="125"/>
    </location>
</feature>